<sequence>MESVQLTSIFGYAVGDLVRISTEALDAQVREVLARRVLVNWSWRQVDPDSQNSWDGAIGFPRDPDAYDWCNTPWRLEPDSSELKVGDTCLVGIPPTEVRITGIGKFDPPADFGFLPRPEYFLELVPIDMLDDEEAGYVLYLNGEEPIEIEVLEHGE</sequence>
<dbReference type="AlphaFoldDB" id="A0A9W4E8Y7"/>
<proteinExistence type="predicted"/>
<dbReference type="RefSeq" id="WP_205042123.1">
    <property type="nucleotide sequence ID" value="NZ_CAJVAX010000012.1"/>
</dbReference>
<keyword evidence="2" id="KW-1185">Reference proteome</keyword>
<protein>
    <recommendedName>
        <fullName evidence="3">DUF2185 domain-containing protein</fullName>
    </recommendedName>
</protein>
<reference evidence="1" key="1">
    <citation type="submission" date="2021-06" db="EMBL/GenBank/DDBJ databases">
        <authorList>
            <person name="Arsene-Ploetze F."/>
        </authorList>
    </citation>
    <scope>NUCLEOTIDE SEQUENCE</scope>
    <source>
        <strain evidence="1">SBRY1</strain>
    </source>
</reference>
<name>A0A9W4E8Y7_9ACTN</name>
<evidence type="ECO:0000313" key="2">
    <source>
        <dbReference type="Proteomes" id="UP001153328"/>
    </source>
</evidence>
<dbReference type="EMBL" id="CAJVAX010000012">
    <property type="protein sequence ID" value="CAG7623984.1"/>
    <property type="molecule type" value="Genomic_DNA"/>
</dbReference>
<accession>A0A9W4E8Y7</accession>
<evidence type="ECO:0008006" key="3">
    <source>
        <dbReference type="Google" id="ProtNLM"/>
    </source>
</evidence>
<organism evidence="1 2">
    <name type="scientific">Actinacidiphila bryophytorum</name>
    <dbReference type="NCBI Taxonomy" id="1436133"/>
    <lineage>
        <taxon>Bacteria</taxon>
        <taxon>Bacillati</taxon>
        <taxon>Actinomycetota</taxon>
        <taxon>Actinomycetes</taxon>
        <taxon>Kitasatosporales</taxon>
        <taxon>Streptomycetaceae</taxon>
        <taxon>Actinacidiphila</taxon>
    </lineage>
</organism>
<dbReference type="Proteomes" id="UP001153328">
    <property type="component" value="Unassembled WGS sequence"/>
</dbReference>
<comment type="caution">
    <text evidence="1">The sequence shown here is derived from an EMBL/GenBank/DDBJ whole genome shotgun (WGS) entry which is preliminary data.</text>
</comment>
<gene>
    <name evidence="1" type="ORF">SBRY_20003</name>
</gene>
<evidence type="ECO:0000313" key="1">
    <source>
        <dbReference type="EMBL" id="CAG7623984.1"/>
    </source>
</evidence>